<organism evidence="2 3">
    <name type="scientific">Nodularia spumigena CENA596</name>
    <dbReference type="NCBI Taxonomy" id="1819295"/>
    <lineage>
        <taxon>Bacteria</taxon>
        <taxon>Bacillati</taxon>
        <taxon>Cyanobacteriota</taxon>
        <taxon>Cyanophyceae</taxon>
        <taxon>Nostocales</taxon>
        <taxon>Nodulariaceae</taxon>
        <taxon>Nodularia</taxon>
    </lineage>
</organism>
<evidence type="ECO:0000313" key="2">
    <source>
        <dbReference type="EMBL" id="KZL51489.1"/>
    </source>
</evidence>
<name>A0A166KS97_NODSP</name>
<feature type="transmembrane region" description="Helical" evidence="1">
    <location>
        <begin position="12"/>
        <end position="34"/>
    </location>
</feature>
<gene>
    <name evidence="2" type="ORF">A2T98_01980</name>
</gene>
<dbReference type="AlphaFoldDB" id="A0A166KS97"/>
<feature type="transmembrane region" description="Helical" evidence="1">
    <location>
        <begin position="94"/>
        <end position="115"/>
    </location>
</feature>
<protein>
    <recommendedName>
        <fullName evidence="4">DUF4383 domain-containing protein</fullName>
    </recommendedName>
</protein>
<feature type="transmembrane region" description="Helical" evidence="1">
    <location>
        <begin position="121"/>
        <end position="144"/>
    </location>
</feature>
<dbReference type="Proteomes" id="UP000076555">
    <property type="component" value="Unassembled WGS sequence"/>
</dbReference>
<dbReference type="GeneID" id="78018729"/>
<proteinExistence type="predicted"/>
<reference evidence="2 3" key="1">
    <citation type="submission" date="2016-04" db="EMBL/GenBank/DDBJ databases">
        <title>Draft Genome Assembly of the Bloom-forming Cyanobacterium Nodularia spumigena Strain CENA596 in Shrimp Production Ponds.</title>
        <authorList>
            <person name="Popin R.V."/>
            <person name="Rigonato J."/>
            <person name="Abreu V.A."/>
            <person name="Andreote A.P."/>
            <person name="Silveira S.B."/>
            <person name="Odebrecht C."/>
            <person name="Fiore M.F."/>
        </authorList>
    </citation>
    <scope>NUCLEOTIDE SEQUENCE [LARGE SCALE GENOMIC DNA]</scope>
    <source>
        <strain evidence="2 3">CENA596</strain>
    </source>
</reference>
<evidence type="ECO:0008006" key="4">
    <source>
        <dbReference type="Google" id="ProtNLM"/>
    </source>
</evidence>
<accession>A0A166KS97</accession>
<keyword evidence="1" id="KW-0812">Transmembrane</keyword>
<keyword evidence="1" id="KW-0472">Membrane</keyword>
<dbReference type="RefSeq" id="WP_042202919.1">
    <property type="nucleotide sequence ID" value="NZ_CAWMRI010000019.1"/>
</dbReference>
<evidence type="ECO:0000256" key="1">
    <source>
        <dbReference type="SAM" id="Phobius"/>
    </source>
</evidence>
<sequence>MENVNRARMTERYCALSIGVIYLLLGLAGFIPALVSLPGTSAPYIPADVAPNAYAAGFGLIFGVIPTNFLHNLVRCAVGFWGIASYNNANSARIFNRVFAVVYAVLAIMGFLPFAKSFFGLMPIFGNNVWLNALAAIAAGYYGIVMPAKIMGVNVSQNV</sequence>
<feature type="transmembrane region" description="Helical" evidence="1">
    <location>
        <begin position="54"/>
        <end position="74"/>
    </location>
</feature>
<comment type="caution">
    <text evidence="2">The sequence shown here is derived from an EMBL/GenBank/DDBJ whole genome shotgun (WGS) entry which is preliminary data.</text>
</comment>
<evidence type="ECO:0000313" key="3">
    <source>
        <dbReference type="Proteomes" id="UP000076555"/>
    </source>
</evidence>
<dbReference type="EMBL" id="LWAJ01000019">
    <property type="protein sequence ID" value="KZL51489.1"/>
    <property type="molecule type" value="Genomic_DNA"/>
</dbReference>
<dbReference type="Pfam" id="PF14325">
    <property type="entry name" value="DUF4383"/>
    <property type="match status" value="1"/>
</dbReference>
<keyword evidence="1" id="KW-1133">Transmembrane helix</keyword>